<dbReference type="InterPro" id="IPR002052">
    <property type="entry name" value="DNA_methylase_N6_adenine_CS"/>
</dbReference>
<comment type="catalytic activity">
    <reaction evidence="7">
        <text>a 2'-deoxyadenosine in DNA + S-adenosyl-L-methionine = an N(6)-methyl-2'-deoxyadenosine in DNA + S-adenosyl-L-homocysteine + H(+)</text>
        <dbReference type="Rhea" id="RHEA:15197"/>
        <dbReference type="Rhea" id="RHEA-COMP:12418"/>
        <dbReference type="Rhea" id="RHEA-COMP:12419"/>
        <dbReference type="ChEBI" id="CHEBI:15378"/>
        <dbReference type="ChEBI" id="CHEBI:57856"/>
        <dbReference type="ChEBI" id="CHEBI:59789"/>
        <dbReference type="ChEBI" id="CHEBI:90615"/>
        <dbReference type="ChEBI" id="CHEBI:90616"/>
        <dbReference type="EC" id="2.1.1.72"/>
    </reaction>
</comment>
<evidence type="ECO:0000256" key="4">
    <source>
        <dbReference type="ARBA" id="ARBA00022691"/>
    </source>
</evidence>
<evidence type="ECO:0000256" key="1">
    <source>
        <dbReference type="ARBA" id="ARBA00011900"/>
    </source>
</evidence>
<feature type="domain" description="Type II methyltransferase M.TaqI-like" evidence="8">
    <location>
        <begin position="88"/>
        <end position="261"/>
    </location>
</feature>
<accession>A0A1Q2HRK5</accession>
<keyword evidence="3" id="KW-0808">Transferase</keyword>
<dbReference type="RefSeq" id="WP_077540567.1">
    <property type="nucleotide sequence ID" value="NZ_CP019633.1"/>
</dbReference>
<name>A0A1Q2HRK5_9BACT</name>
<dbReference type="EC" id="2.1.1.72" evidence="1"/>
<evidence type="ECO:0000256" key="2">
    <source>
        <dbReference type="ARBA" id="ARBA00022603"/>
    </source>
</evidence>
<dbReference type="GO" id="GO:0009007">
    <property type="term" value="F:site-specific DNA-methyltransferase (adenine-specific) activity"/>
    <property type="evidence" value="ECO:0007669"/>
    <property type="project" value="UniProtKB-EC"/>
</dbReference>
<keyword evidence="10" id="KW-1185">Reference proteome</keyword>
<keyword evidence="5" id="KW-0680">Restriction system</keyword>
<protein>
    <recommendedName>
        <fullName evidence="1">site-specific DNA-methyltransferase (adenine-specific)</fullName>
        <ecNumber evidence="1">2.1.1.72</ecNumber>
    </recommendedName>
</protein>
<dbReference type="Pfam" id="PF07669">
    <property type="entry name" value="Eco57I"/>
    <property type="match status" value="1"/>
</dbReference>
<dbReference type="PROSITE" id="PS00092">
    <property type="entry name" value="N6_MTASE"/>
    <property type="match status" value="1"/>
</dbReference>
<organism evidence="9 10">
    <name type="scientific">Sedimentisphaera cyanobacteriorum</name>
    <dbReference type="NCBI Taxonomy" id="1940790"/>
    <lineage>
        <taxon>Bacteria</taxon>
        <taxon>Pseudomonadati</taxon>
        <taxon>Planctomycetota</taxon>
        <taxon>Phycisphaerae</taxon>
        <taxon>Sedimentisphaerales</taxon>
        <taxon>Sedimentisphaeraceae</taxon>
        <taxon>Sedimentisphaera</taxon>
    </lineage>
</organism>
<dbReference type="InterPro" id="IPR011639">
    <property type="entry name" value="MethylTrfase_TaqI-like_dom"/>
</dbReference>
<dbReference type="STRING" id="1940790.L21SP3_01684"/>
<dbReference type="Gene3D" id="3.40.50.150">
    <property type="entry name" value="Vaccinia Virus protein VP39"/>
    <property type="match status" value="1"/>
</dbReference>
<dbReference type="InterPro" id="IPR050953">
    <property type="entry name" value="N4_N6_ade-DNA_methylase"/>
</dbReference>
<dbReference type="OrthoDB" id="9814572at2"/>
<dbReference type="REBASE" id="211563">
    <property type="entry name" value="M2.PbaD3ORF1683P"/>
</dbReference>
<dbReference type="Proteomes" id="UP000188273">
    <property type="component" value="Chromosome"/>
</dbReference>
<keyword evidence="4" id="KW-0949">S-adenosyl-L-methionine</keyword>
<dbReference type="PANTHER" id="PTHR33841">
    <property type="entry name" value="DNA METHYLTRANSFERASE YEEA-RELATED"/>
    <property type="match status" value="1"/>
</dbReference>
<dbReference type="GO" id="GO:0003677">
    <property type="term" value="F:DNA binding"/>
    <property type="evidence" value="ECO:0007669"/>
    <property type="project" value="UniProtKB-KW"/>
</dbReference>
<dbReference type="KEGG" id="pbu:L21SP3_01684"/>
<dbReference type="InterPro" id="IPR029063">
    <property type="entry name" value="SAM-dependent_MTases_sf"/>
</dbReference>
<evidence type="ECO:0000313" key="10">
    <source>
        <dbReference type="Proteomes" id="UP000188273"/>
    </source>
</evidence>
<dbReference type="AlphaFoldDB" id="A0A1Q2HRK5"/>
<evidence type="ECO:0000313" key="9">
    <source>
        <dbReference type="EMBL" id="AQQ09865.1"/>
    </source>
</evidence>
<dbReference type="SUPFAM" id="SSF53335">
    <property type="entry name" value="S-adenosyl-L-methionine-dependent methyltransferases"/>
    <property type="match status" value="1"/>
</dbReference>
<proteinExistence type="predicted"/>
<dbReference type="PRINTS" id="PR00507">
    <property type="entry name" value="N12N6MTFRASE"/>
</dbReference>
<dbReference type="GO" id="GO:0009307">
    <property type="term" value="P:DNA restriction-modification system"/>
    <property type="evidence" value="ECO:0007669"/>
    <property type="project" value="UniProtKB-KW"/>
</dbReference>
<evidence type="ECO:0000259" key="8">
    <source>
        <dbReference type="Pfam" id="PF07669"/>
    </source>
</evidence>
<gene>
    <name evidence="9" type="ORF">L21SP3_01684</name>
</gene>
<keyword evidence="6" id="KW-0238">DNA-binding</keyword>
<evidence type="ECO:0000256" key="7">
    <source>
        <dbReference type="ARBA" id="ARBA00047942"/>
    </source>
</evidence>
<evidence type="ECO:0000256" key="3">
    <source>
        <dbReference type="ARBA" id="ARBA00022679"/>
    </source>
</evidence>
<reference evidence="10" key="1">
    <citation type="submission" date="2017-02" db="EMBL/GenBank/DDBJ databases">
        <title>Comparative genomics and description of representatives of a novel lineage of planctomycetes thriving in anoxic sediments.</title>
        <authorList>
            <person name="Spring S."/>
            <person name="Bunk B."/>
            <person name="Sproer C."/>
            <person name="Klenk H.-P."/>
        </authorList>
    </citation>
    <scope>NUCLEOTIDE SEQUENCE [LARGE SCALE GENOMIC DNA]</scope>
    <source>
        <strain evidence="10">L21-RPul-D3</strain>
    </source>
</reference>
<dbReference type="GO" id="GO:0032259">
    <property type="term" value="P:methylation"/>
    <property type="evidence" value="ECO:0007669"/>
    <property type="project" value="UniProtKB-KW"/>
</dbReference>
<keyword evidence="2 9" id="KW-0489">Methyltransferase</keyword>
<sequence length="522" mass="59509">MLTSNNYNPDVLTCIANLSSDEVFTPPGLVNRMLDLLPPELWSDPQATFLDPGCKSGVFLREIAKRLDAGLERRIPNRQERMNHIFKHQLYGLAITELTALLSRRSVYCSKTANGKYSVCETFDAPEGNIRFGRVEHTWVNGRCVFCGANEENYKRGEELETHAYEFIHTEKPEEIFNMKFDVIIGNPPYQLSDGGAAASAMPLYHRFIQQAKKLNPRYLTMIVPSRWFSGGKGLDEFRAEMLQDKRMQHLVDYPVSAECFPGVSIKGGVCYFLWVRDYTGPCSVTTIRGGVSTCSIRPLLESGISDFIRYNEAIPILNKVRRHSEATFDKEVSARKPFGLPTDFRQFKKHRFEAAVKIYANKQFGYIERVNIPERTEWINRWKIYLTRAYGAGEDFPHQILNKPFLGEPGSCCTETYLVIGPYASKKTAQAVLSYIRTRFFRFLVLLKKNTQDSPRGVFTLVPIQDFSRHWTDEKLYKKYGLTADEIAFIESMVRPMEANGEDLSACDAQADASDGEADDE</sequence>
<dbReference type="EMBL" id="CP019633">
    <property type="protein sequence ID" value="AQQ09865.1"/>
    <property type="molecule type" value="Genomic_DNA"/>
</dbReference>
<dbReference type="PANTHER" id="PTHR33841:SF6">
    <property type="entry name" value="TYPE II METHYLTRANSFERASE M.HINDII"/>
    <property type="match status" value="1"/>
</dbReference>
<evidence type="ECO:0000256" key="6">
    <source>
        <dbReference type="ARBA" id="ARBA00023125"/>
    </source>
</evidence>
<evidence type="ECO:0000256" key="5">
    <source>
        <dbReference type="ARBA" id="ARBA00022747"/>
    </source>
</evidence>